<evidence type="ECO:0000259" key="1">
    <source>
        <dbReference type="Pfam" id="PF19920"/>
    </source>
</evidence>
<accession>A0A917IZ55</accession>
<name>A0A917IZ55_9BACT</name>
<protein>
    <recommendedName>
        <fullName evidence="1">MoxR-vWA-beta-propeller ternary system domain-containing protein</fullName>
    </recommendedName>
</protein>
<dbReference type="AlphaFoldDB" id="A0A917IZ55"/>
<dbReference type="InterPro" id="IPR045549">
    <property type="entry name" value="bpX4"/>
</dbReference>
<proteinExistence type="predicted"/>
<reference evidence="2" key="1">
    <citation type="journal article" date="2014" name="Int. J. Syst. Evol. Microbiol.">
        <title>Complete genome sequence of Corynebacterium casei LMG S-19264T (=DSM 44701T), isolated from a smear-ripened cheese.</title>
        <authorList>
            <consortium name="US DOE Joint Genome Institute (JGI-PGF)"/>
            <person name="Walter F."/>
            <person name="Albersmeier A."/>
            <person name="Kalinowski J."/>
            <person name="Ruckert C."/>
        </authorList>
    </citation>
    <scope>NUCLEOTIDE SEQUENCE</scope>
    <source>
        <strain evidence="2">CGMCC 1.15290</strain>
    </source>
</reference>
<sequence length="214" mass="23936">MIPDMNNPARHHFLDTIYHLRNEESLLLFSRIAVIEAEEALLVTDFLELEYRNECLDYPATPPAFNAAAALWGAKTIYTAAQLLLYREHTNTQLPVLLPAYNGTQTPDAILSADLCLRFLPAVLQQAENIDPDDVIISLLQACLQQWHYSGISCYAAEQLPDMAVVLDNATLRQLYADRVIACKQAALAKLPALAPVVKASMGNYANYFWKELL</sequence>
<dbReference type="RefSeq" id="WP_188952126.1">
    <property type="nucleotide sequence ID" value="NZ_BMIB01000002.1"/>
</dbReference>
<reference evidence="2" key="2">
    <citation type="submission" date="2020-09" db="EMBL/GenBank/DDBJ databases">
        <authorList>
            <person name="Sun Q."/>
            <person name="Zhou Y."/>
        </authorList>
    </citation>
    <scope>NUCLEOTIDE SEQUENCE</scope>
    <source>
        <strain evidence="2">CGMCC 1.15290</strain>
    </source>
</reference>
<gene>
    <name evidence="2" type="ORF">GCM10011379_22560</name>
</gene>
<evidence type="ECO:0000313" key="3">
    <source>
        <dbReference type="Proteomes" id="UP000627292"/>
    </source>
</evidence>
<dbReference type="Proteomes" id="UP000627292">
    <property type="component" value="Unassembled WGS sequence"/>
</dbReference>
<comment type="caution">
    <text evidence="2">The sequence shown here is derived from an EMBL/GenBank/DDBJ whole genome shotgun (WGS) entry which is preliminary data.</text>
</comment>
<dbReference type="Pfam" id="PF19920">
    <property type="entry name" value="bpX4"/>
    <property type="match status" value="1"/>
</dbReference>
<organism evidence="2 3">
    <name type="scientific">Filimonas zeae</name>
    <dbReference type="NCBI Taxonomy" id="1737353"/>
    <lineage>
        <taxon>Bacteria</taxon>
        <taxon>Pseudomonadati</taxon>
        <taxon>Bacteroidota</taxon>
        <taxon>Chitinophagia</taxon>
        <taxon>Chitinophagales</taxon>
        <taxon>Chitinophagaceae</taxon>
        <taxon>Filimonas</taxon>
    </lineage>
</organism>
<evidence type="ECO:0000313" key="2">
    <source>
        <dbReference type="EMBL" id="GGH67365.1"/>
    </source>
</evidence>
<dbReference type="EMBL" id="BMIB01000002">
    <property type="protein sequence ID" value="GGH67365.1"/>
    <property type="molecule type" value="Genomic_DNA"/>
</dbReference>
<keyword evidence="3" id="KW-1185">Reference proteome</keyword>
<feature type="domain" description="MoxR-vWA-beta-propeller ternary system" evidence="1">
    <location>
        <begin position="13"/>
        <end position="213"/>
    </location>
</feature>